<name>A0AAW5N2L2_9BACT</name>
<proteinExistence type="predicted"/>
<organism evidence="3 4">
    <name type="scientific">Phocaeicola barnesiae</name>
    <dbReference type="NCBI Taxonomy" id="376804"/>
    <lineage>
        <taxon>Bacteria</taxon>
        <taxon>Pseudomonadati</taxon>
        <taxon>Bacteroidota</taxon>
        <taxon>Bacteroidia</taxon>
        <taxon>Bacteroidales</taxon>
        <taxon>Bacteroidaceae</taxon>
        <taxon>Phocaeicola</taxon>
    </lineage>
</organism>
<dbReference type="Proteomes" id="UP001204579">
    <property type="component" value="Unassembled WGS sequence"/>
</dbReference>
<evidence type="ECO:0000256" key="1">
    <source>
        <dbReference type="SAM" id="MobiDB-lite"/>
    </source>
</evidence>
<dbReference type="SUPFAM" id="SSF49879">
    <property type="entry name" value="SMAD/FHA domain"/>
    <property type="match status" value="1"/>
</dbReference>
<dbReference type="RefSeq" id="WP_258335350.1">
    <property type="nucleotide sequence ID" value="NZ_JANRHJ010000002.1"/>
</dbReference>
<dbReference type="EMBL" id="JANRHJ010000002">
    <property type="protein sequence ID" value="MCR8872950.1"/>
    <property type="molecule type" value="Genomic_DNA"/>
</dbReference>
<dbReference type="AlphaFoldDB" id="A0AAW5N2L2"/>
<feature type="domain" description="FHA" evidence="2">
    <location>
        <begin position="88"/>
        <end position="143"/>
    </location>
</feature>
<dbReference type="SMART" id="SM00240">
    <property type="entry name" value="FHA"/>
    <property type="match status" value="1"/>
</dbReference>
<accession>A0AAW5N2L2</accession>
<dbReference type="InterPro" id="IPR008984">
    <property type="entry name" value="SMAD_FHA_dom_sf"/>
</dbReference>
<dbReference type="PROSITE" id="PS50006">
    <property type="entry name" value="FHA_DOMAIN"/>
    <property type="match status" value="1"/>
</dbReference>
<dbReference type="CDD" id="cd00060">
    <property type="entry name" value="FHA"/>
    <property type="match status" value="1"/>
</dbReference>
<gene>
    <name evidence="3" type="ORF">NW209_02750</name>
</gene>
<comment type="caution">
    <text evidence="3">The sequence shown here is derived from an EMBL/GenBank/DDBJ whole genome shotgun (WGS) entry which is preliminary data.</text>
</comment>
<evidence type="ECO:0000313" key="4">
    <source>
        <dbReference type="Proteomes" id="UP001204579"/>
    </source>
</evidence>
<evidence type="ECO:0000259" key="2">
    <source>
        <dbReference type="PROSITE" id="PS50006"/>
    </source>
</evidence>
<evidence type="ECO:0000313" key="3">
    <source>
        <dbReference type="EMBL" id="MCR8872950.1"/>
    </source>
</evidence>
<sequence>MSQEKTAVPGLGDGFSANPKSKLYSRSSTQVNYVNNSAGTIVPGMEQMAPGAKIKDPKDGNSSPVVGFLYSISRQGIGEYWPVHLGTNKIGRSEECSICLRENTVSDLHAELYVKQMKTTHKILASLKDVGSKNGIFVNDEELDYSTHECFNNDLITIGLNYKLLLILIDAESLGLSVSENFMAVQEEEEPEIPFQPQNTGFNPYDHNRRPTTGTVAMDGSQGTEPGGTRFM</sequence>
<keyword evidence="4" id="KW-1185">Reference proteome</keyword>
<dbReference type="Gene3D" id="2.60.200.20">
    <property type="match status" value="1"/>
</dbReference>
<reference evidence="3 4" key="1">
    <citation type="submission" date="2022-08" db="EMBL/GenBank/DDBJ databases">
        <authorList>
            <person name="Zeman M."/>
            <person name="Kubasova T."/>
        </authorList>
    </citation>
    <scope>NUCLEOTIDE SEQUENCE [LARGE SCALE GENOMIC DNA]</scope>
    <source>
        <strain evidence="3 4">ET62</strain>
    </source>
</reference>
<dbReference type="Pfam" id="PF00498">
    <property type="entry name" value="FHA"/>
    <property type="match status" value="1"/>
</dbReference>
<protein>
    <submittedName>
        <fullName evidence="3">FHA domain-containing protein</fullName>
    </submittedName>
</protein>
<dbReference type="InterPro" id="IPR000253">
    <property type="entry name" value="FHA_dom"/>
</dbReference>
<feature type="region of interest" description="Disordered" evidence="1">
    <location>
        <begin position="213"/>
        <end position="232"/>
    </location>
</feature>